<organism evidence="1 2">
    <name type="scientific">Candidatus Ghiorseimicrobium undicola</name>
    <dbReference type="NCBI Taxonomy" id="1974746"/>
    <lineage>
        <taxon>Bacteria</taxon>
        <taxon>Pseudomonadati</taxon>
        <taxon>Candidatus Omnitrophota</taxon>
        <taxon>Candidatus Ghiorseimicrobium</taxon>
    </lineage>
</organism>
<reference evidence="1 2" key="1">
    <citation type="submission" date="2017-09" db="EMBL/GenBank/DDBJ databases">
        <title>Depth-based differentiation of microbial function through sediment-hosted aquifers and enrichment of novel symbionts in the deep terrestrial subsurface.</title>
        <authorList>
            <person name="Probst A.J."/>
            <person name="Ladd B."/>
            <person name="Jarett J.K."/>
            <person name="Geller-Mcgrath D.E."/>
            <person name="Sieber C.M."/>
            <person name="Emerson J.B."/>
            <person name="Anantharaman K."/>
            <person name="Thomas B.C."/>
            <person name="Malmstrom R."/>
            <person name="Stieglmeier M."/>
            <person name="Klingl A."/>
            <person name="Woyke T."/>
            <person name="Ryan C.M."/>
            <person name="Banfield J.F."/>
        </authorList>
    </citation>
    <scope>NUCLEOTIDE SEQUENCE [LARGE SCALE GENOMIC DNA]</scope>
    <source>
        <strain evidence="1">CG11_big_fil_rev_8_21_14_0_20_42_13</strain>
    </source>
</reference>
<evidence type="ECO:0000313" key="2">
    <source>
        <dbReference type="Proteomes" id="UP000229641"/>
    </source>
</evidence>
<gene>
    <name evidence="1" type="ORF">COV72_04930</name>
</gene>
<sequence length="214" mass="23237">MSQIFRGAGLLIFVVFSLVPHAFAQKEEINLSTYYPSPYGVYTSLRLFPGEGAASGESCQNEGELRFSAGESKVLVCKNLKGGLKWGHLDDVWDVSGDSVFLSSDGQSIGIGTNNPGGLLEIKDGSARAIWKRSQGNFGADVYSKMGTEAAADTCNGDRLNRYVCGPAERKRCVDCAGGRDAAGRSDCSWGVYEVVCKEEYRVMPLFEDEIYEP</sequence>
<dbReference type="AlphaFoldDB" id="A0A2H0LZI7"/>
<evidence type="ECO:0000313" key="1">
    <source>
        <dbReference type="EMBL" id="PIQ89074.1"/>
    </source>
</evidence>
<proteinExistence type="predicted"/>
<name>A0A2H0LZI7_9BACT</name>
<dbReference type="Proteomes" id="UP000229641">
    <property type="component" value="Unassembled WGS sequence"/>
</dbReference>
<accession>A0A2H0LZI7</accession>
<dbReference type="EMBL" id="PCWA01000074">
    <property type="protein sequence ID" value="PIQ89074.1"/>
    <property type="molecule type" value="Genomic_DNA"/>
</dbReference>
<comment type="caution">
    <text evidence="1">The sequence shown here is derived from an EMBL/GenBank/DDBJ whole genome shotgun (WGS) entry which is preliminary data.</text>
</comment>
<protein>
    <submittedName>
        <fullName evidence="1">Uncharacterized protein</fullName>
    </submittedName>
</protein>